<dbReference type="Pfam" id="PF01979">
    <property type="entry name" value="Amidohydro_1"/>
    <property type="match status" value="1"/>
</dbReference>
<evidence type="ECO:0000259" key="1">
    <source>
        <dbReference type="Pfam" id="PF01979"/>
    </source>
</evidence>
<dbReference type="EMBL" id="JAUIYO010000029">
    <property type="protein sequence ID" value="MFK2827244.1"/>
    <property type="molecule type" value="Genomic_DNA"/>
</dbReference>
<dbReference type="SUPFAM" id="SSF51338">
    <property type="entry name" value="Composite domain of metallo-dependent hydrolases"/>
    <property type="match status" value="1"/>
</dbReference>
<dbReference type="RefSeq" id="WP_404319324.1">
    <property type="nucleotide sequence ID" value="NZ_JAUIYO010000029.1"/>
</dbReference>
<evidence type="ECO:0000313" key="3">
    <source>
        <dbReference type="Proteomes" id="UP001619911"/>
    </source>
</evidence>
<dbReference type="Proteomes" id="UP001619911">
    <property type="component" value="Unassembled WGS sequence"/>
</dbReference>
<protein>
    <submittedName>
        <fullName evidence="2">Amidohydrolase family protein</fullName>
    </submittedName>
</protein>
<proteinExistence type="predicted"/>
<feature type="domain" description="Amidohydrolase-related" evidence="1">
    <location>
        <begin position="3"/>
        <end position="48"/>
    </location>
</feature>
<feature type="non-terminal residue" evidence="2">
    <location>
        <position position="1"/>
    </location>
</feature>
<accession>A0ABW8IDL9</accession>
<comment type="caution">
    <text evidence="2">The sequence shown here is derived from an EMBL/GenBank/DDBJ whole genome shotgun (WGS) entry which is preliminary data.</text>
</comment>
<dbReference type="InterPro" id="IPR011059">
    <property type="entry name" value="Metal-dep_hydrolase_composite"/>
</dbReference>
<name>A0ABW8IDL9_9BACI</name>
<reference evidence="2 3" key="1">
    <citation type="submission" date="2023-07" db="EMBL/GenBank/DDBJ databases">
        <title>Bacillus lucianemedeirus sp. nov, a new species isolated from an immunobiological production facility.</title>
        <authorList>
            <person name="Costa L.V."/>
            <person name="Miranda R.V.S.L."/>
            <person name="Brandao M.L.L."/>
            <person name="Reis C.M.F."/>
            <person name="Frazao A.M."/>
            <person name="Cruz F.V."/>
            <person name="Baio P.V.P."/>
            <person name="Veras J.F.C."/>
            <person name="Ramos J.N."/>
            <person name="Vieira V."/>
        </authorList>
    </citation>
    <scope>NUCLEOTIDE SEQUENCE [LARGE SCALE GENOMIC DNA]</scope>
    <source>
        <strain evidence="2 3">B190/17</strain>
    </source>
</reference>
<dbReference type="InterPro" id="IPR006680">
    <property type="entry name" value="Amidohydro-rel"/>
</dbReference>
<sequence>ACAINREQQVGSLEVGKQADVVLWNVKTYQELQYLFGVNHVKSVWKKGIQVVNGCERSSAASESVVAK</sequence>
<organism evidence="2 3">
    <name type="scientific">Bacillus lumedeiriae</name>
    <dbReference type="NCBI Taxonomy" id="3058829"/>
    <lineage>
        <taxon>Bacteria</taxon>
        <taxon>Bacillati</taxon>
        <taxon>Bacillota</taxon>
        <taxon>Bacilli</taxon>
        <taxon>Bacillales</taxon>
        <taxon>Bacillaceae</taxon>
        <taxon>Bacillus</taxon>
    </lineage>
</organism>
<gene>
    <name evidence="2" type="ORF">QYG89_16630</name>
</gene>
<evidence type="ECO:0000313" key="2">
    <source>
        <dbReference type="EMBL" id="MFK2827244.1"/>
    </source>
</evidence>
<dbReference type="Gene3D" id="2.30.40.10">
    <property type="entry name" value="Urease, subunit C, domain 1"/>
    <property type="match status" value="1"/>
</dbReference>
<keyword evidence="3" id="KW-1185">Reference proteome</keyword>